<evidence type="ECO:0000256" key="1">
    <source>
        <dbReference type="SAM" id="SignalP"/>
    </source>
</evidence>
<dbReference type="Proteomes" id="UP000195437">
    <property type="component" value="Chromosome"/>
</dbReference>
<organism evidence="2 3">
    <name type="scientific">Tumebacillus avium</name>
    <dbReference type="NCBI Taxonomy" id="1903704"/>
    <lineage>
        <taxon>Bacteria</taxon>
        <taxon>Bacillati</taxon>
        <taxon>Bacillota</taxon>
        <taxon>Bacilli</taxon>
        <taxon>Bacillales</taxon>
        <taxon>Alicyclobacillaceae</taxon>
        <taxon>Tumebacillus</taxon>
    </lineage>
</organism>
<evidence type="ECO:0000313" key="3">
    <source>
        <dbReference type="Proteomes" id="UP000195437"/>
    </source>
</evidence>
<dbReference type="KEGG" id="tum:CBW65_05605"/>
<evidence type="ECO:0000313" key="2">
    <source>
        <dbReference type="EMBL" id="ARU60615.1"/>
    </source>
</evidence>
<feature type="signal peptide" evidence="1">
    <location>
        <begin position="1"/>
        <end position="28"/>
    </location>
</feature>
<dbReference type="RefSeq" id="WP_087456007.1">
    <property type="nucleotide sequence ID" value="NZ_CP021434.1"/>
</dbReference>
<proteinExistence type="predicted"/>
<keyword evidence="3" id="KW-1185">Reference proteome</keyword>
<keyword evidence="1" id="KW-0732">Signal</keyword>
<dbReference type="AlphaFoldDB" id="A0A1Y0IM32"/>
<sequence>MKKAVKGLIMSAVILAAGAGLIQTNAMAGNYTDEGFYFHFDSWDSDAGAQTADREKQDDTFSYMWSEYVGSDYTYEGWVEMANGTDISFGHHYTFSDDTTHYMTNYAYEEYGVSDVHIYAQAGWNAVEVLSEGLWSPDSI</sequence>
<feature type="chain" id="PRO_5012033286" evidence="1">
    <location>
        <begin position="29"/>
        <end position="140"/>
    </location>
</feature>
<reference evidence="3" key="1">
    <citation type="submission" date="2017-05" db="EMBL/GenBank/DDBJ databases">
        <authorList>
            <person name="Sung H."/>
        </authorList>
    </citation>
    <scope>NUCLEOTIDE SEQUENCE [LARGE SCALE GENOMIC DNA]</scope>
    <source>
        <strain evidence="3">AR23208</strain>
    </source>
</reference>
<accession>A0A1Y0IM32</accession>
<gene>
    <name evidence="2" type="ORF">CBW65_05605</name>
</gene>
<protein>
    <submittedName>
        <fullName evidence="2">Uncharacterized protein</fullName>
    </submittedName>
</protein>
<name>A0A1Y0IM32_9BACL</name>
<dbReference type="EMBL" id="CP021434">
    <property type="protein sequence ID" value="ARU60615.1"/>
    <property type="molecule type" value="Genomic_DNA"/>
</dbReference>